<evidence type="ECO:0000256" key="1">
    <source>
        <dbReference type="SAM" id="MobiDB-lite"/>
    </source>
</evidence>
<evidence type="ECO:0000313" key="2">
    <source>
        <dbReference type="EMBL" id="CCX31101.1"/>
    </source>
</evidence>
<accession>U4LTU7</accession>
<dbReference type="Proteomes" id="UP000018144">
    <property type="component" value="Unassembled WGS sequence"/>
</dbReference>
<dbReference type="eggNOG" id="ENOG502SKBF">
    <property type="taxonomic scope" value="Eukaryota"/>
</dbReference>
<dbReference type="SUPFAM" id="SSF102705">
    <property type="entry name" value="NIF3 (NGG1p interacting factor 3)-like"/>
    <property type="match status" value="1"/>
</dbReference>
<dbReference type="InterPro" id="IPR036069">
    <property type="entry name" value="DUF34/NIF3_sf"/>
</dbReference>
<reference evidence="2 3" key="1">
    <citation type="journal article" date="2013" name="PLoS Genet.">
        <title>The genome and development-dependent transcriptomes of Pyronema confluens: a window into fungal evolution.</title>
        <authorList>
            <person name="Traeger S."/>
            <person name="Altegoer F."/>
            <person name="Freitag M."/>
            <person name="Gabaldon T."/>
            <person name="Kempken F."/>
            <person name="Kumar A."/>
            <person name="Marcet-Houben M."/>
            <person name="Poggeler S."/>
            <person name="Stajich J.E."/>
            <person name="Nowrousian M."/>
        </authorList>
    </citation>
    <scope>NUCLEOTIDE SEQUENCE [LARGE SCALE GENOMIC DNA]</scope>
    <source>
        <strain evidence="3">CBS 100304</strain>
        <tissue evidence="2">Vegetative mycelium</tissue>
    </source>
</reference>
<sequence>MPELAPHLTRVTYPSLTTLLPFLTSLLTSRRTKSPLIYHQLPPSAVSSSSLDPRVHTVLLSITPDPRVYQLLHTHRPEILFLHHPWKLDRSKVPEETVVVTSHEAFDDRFTTGWNTALARRLGVVDGSGDQDSLKSDNQGDDEGFEKPKDEDGLKRMVCLKGHKGEKERRIGLVGWFPEVECREFVGRVEEEFGGVGEMVLFGAQSQTHERDEGDIVKVEGVKQEDNEDHRLPGDTQVDTLACLNAFTAEIIERVMAAAPMAKGVVVVTGERKDSGMKRARELGVKAVVCVGHKRCEVWGLHYVAEQIRNFAENEVGTIVVEE</sequence>
<evidence type="ECO:0000313" key="3">
    <source>
        <dbReference type="Proteomes" id="UP000018144"/>
    </source>
</evidence>
<feature type="region of interest" description="Disordered" evidence="1">
    <location>
        <begin position="127"/>
        <end position="149"/>
    </location>
</feature>
<dbReference type="AlphaFoldDB" id="U4LTU7"/>
<dbReference type="OMA" id="IMNAFNE"/>
<dbReference type="EMBL" id="HF935534">
    <property type="protein sequence ID" value="CCX31101.1"/>
    <property type="molecule type" value="Genomic_DNA"/>
</dbReference>
<proteinExistence type="predicted"/>
<organism evidence="2 3">
    <name type="scientific">Pyronema omphalodes (strain CBS 100304)</name>
    <name type="common">Pyronema confluens</name>
    <dbReference type="NCBI Taxonomy" id="1076935"/>
    <lineage>
        <taxon>Eukaryota</taxon>
        <taxon>Fungi</taxon>
        <taxon>Dikarya</taxon>
        <taxon>Ascomycota</taxon>
        <taxon>Pezizomycotina</taxon>
        <taxon>Pezizomycetes</taxon>
        <taxon>Pezizales</taxon>
        <taxon>Pyronemataceae</taxon>
        <taxon>Pyronema</taxon>
    </lineage>
</organism>
<keyword evidence="3" id="KW-1185">Reference proteome</keyword>
<name>U4LTU7_PYROM</name>
<protein>
    <submittedName>
        <fullName evidence="2">Uncharacterized protein</fullName>
    </submittedName>
</protein>
<dbReference type="OrthoDB" id="2592744at2759"/>
<gene>
    <name evidence="2" type="ORF">PCON_09929</name>
</gene>